<reference evidence="2" key="1">
    <citation type="journal article" date="2019" name="Int. J. Syst. Evol. Microbiol.">
        <title>The Global Catalogue of Microorganisms (GCM) 10K type strain sequencing project: providing services to taxonomists for standard genome sequencing and annotation.</title>
        <authorList>
            <consortium name="The Broad Institute Genomics Platform"/>
            <consortium name="The Broad Institute Genome Sequencing Center for Infectious Disease"/>
            <person name="Wu L."/>
            <person name="Ma J."/>
        </authorList>
    </citation>
    <scope>NUCLEOTIDE SEQUENCE [LARGE SCALE GENOMIC DNA]</scope>
    <source>
        <strain evidence="2">JCM 17106</strain>
    </source>
</reference>
<comment type="caution">
    <text evidence="1">The sequence shown here is derived from an EMBL/GenBank/DDBJ whole genome shotgun (WGS) entry which is preliminary data.</text>
</comment>
<keyword evidence="2" id="KW-1185">Reference proteome</keyword>
<name>A0ABP6UUU4_9FLAO</name>
<dbReference type="Proteomes" id="UP001500459">
    <property type="component" value="Unassembled WGS sequence"/>
</dbReference>
<sequence>MNTLAFSENRVDRIFHNTHTANQYYDHLIELGYTPDHITVLMSKDTKDKFYASNPHVEKNSDEALKGAGAGSAIGGTIGAVVGAVAAIGTSVIIPGLGLAIAGPLVAAFAGAGIGGAGGALVGALTKAGLSDTASTEYVKSIEEGKIIISVEPINEDHYTTLSAYDDVIYSKSSTTI</sequence>
<evidence type="ECO:0000313" key="2">
    <source>
        <dbReference type="Proteomes" id="UP001500459"/>
    </source>
</evidence>
<dbReference type="EMBL" id="BAABCW010000032">
    <property type="protein sequence ID" value="GAA3523018.1"/>
    <property type="molecule type" value="Genomic_DNA"/>
</dbReference>
<protein>
    <submittedName>
        <fullName evidence="1">Uncharacterized protein</fullName>
    </submittedName>
</protein>
<evidence type="ECO:0000313" key="1">
    <source>
        <dbReference type="EMBL" id="GAA3523018.1"/>
    </source>
</evidence>
<proteinExistence type="predicted"/>
<organism evidence="1 2">
    <name type="scientific">Aquimarina addita</name>
    <dbReference type="NCBI Taxonomy" id="870485"/>
    <lineage>
        <taxon>Bacteria</taxon>
        <taxon>Pseudomonadati</taxon>
        <taxon>Bacteroidota</taxon>
        <taxon>Flavobacteriia</taxon>
        <taxon>Flavobacteriales</taxon>
        <taxon>Flavobacteriaceae</taxon>
        <taxon>Aquimarina</taxon>
    </lineage>
</organism>
<gene>
    <name evidence="1" type="ORF">GCM10022393_42200</name>
</gene>
<dbReference type="RefSeq" id="WP_344930886.1">
    <property type="nucleotide sequence ID" value="NZ_BAABCW010000032.1"/>
</dbReference>
<dbReference type="InterPro" id="IPR052948">
    <property type="entry name" value="Low_temp-induced_all0457"/>
</dbReference>
<dbReference type="PANTHER" id="PTHR36109">
    <property type="entry name" value="MEMBRANE PROTEIN-RELATED"/>
    <property type="match status" value="1"/>
</dbReference>
<dbReference type="PANTHER" id="PTHR36109:SF2">
    <property type="entry name" value="MEMBRANE PROTEIN"/>
    <property type="match status" value="1"/>
</dbReference>
<accession>A0ABP6UUU4</accession>